<protein>
    <submittedName>
        <fullName evidence="2">Uncharacterized protein</fullName>
    </submittedName>
</protein>
<dbReference type="EMBL" id="GBXM01087887">
    <property type="protein sequence ID" value="JAH20690.1"/>
    <property type="molecule type" value="Transcribed_RNA"/>
</dbReference>
<feature type="region of interest" description="Disordered" evidence="1">
    <location>
        <begin position="1"/>
        <end position="36"/>
    </location>
</feature>
<dbReference type="AlphaFoldDB" id="A0A0E9QWR0"/>
<evidence type="ECO:0000313" key="2">
    <source>
        <dbReference type="EMBL" id="JAH20690.1"/>
    </source>
</evidence>
<organism evidence="2">
    <name type="scientific">Anguilla anguilla</name>
    <name type="common">European freshwater eel</name>
    <name type="synonym">Muraena anguilla</name>
    <dbReference type="NCBI Taxonomy" id="7936"/>
    <lineage>
        <taxon>Eukaryota</taxon>
        <taxon>Metazoa</taxon>
        <taxon>Chordata</taxon>
        <taxon>Craniata</taxon>
        <taxon>Vertebrata</taxon>
        <taxon>Euteleostomi</taxon>
        <taxon>Actinopterygii</taxon>
        <taxon>Neopterygii</taxon>
        <taxon>Teleostei</taxon>
        <taxon>Anguilliformes</taxon>
        <taxon>Anguillidae</taxon>
        <taxon>Anguilla</taxon>
    </lineage>
</organism>
<reference evidence="2" key="1">
    <citation type="submission" date="2014-11" db="EMBL/GenBank/DDBJ databases">
        <authorList>
            <person name="Amaro Gonzalez C."/>
        </authorList>
    </citation>
    <scope>NUCLEOTIDE SEQUENCE</scope>
</reference>
<sequence>MVSLRRGGRGSTFQRKRREGGESTQASKATTLLSHPSSAIYNRVCMREGDGENTT</sequence>
<feature type="compositionally biased region" description="Polar residues" evidence="1">
    <location>
        <begin position="22"/>
        <end position="36"/>
    </location>
</feature>
<proteinExistence type="predicted"/>
<reference evidence="2" key="2">
    <citation type="journal article" date="2015" name="Fish Shellfish Immunol.">
        <title>Early steps in the European eel (Anguilla anguilla)-Vibrio vulnificus interaction in the gills: Role of the RtxA13 toxin.</title>
        <authorList>
            <person name="Callol A."/>
            <person name="Pajuelo D."/>
            <person name="Ebbesson L."/>
            <person name="Teles M."/>
            <person name="MacKenzie S."/>
            <person name="Amaro C."/>
        </authorList>
    </citation>
    <scope>NUCLEOTIDE SEQUENCE</scope>
</reference>
<accession>A0A0E9QWR0</accession>
<name>A0A0E9QWR0_ANGAN</name>
<evidence type="ECO:0000256" key="1">
    <source>
        <dbReference type="SAM" id="MobiDB-lite"/>
    </source>
</evidence>